<sequence>MENNMKKLLVLTFLFAFAFNTVCFAAVGSSKPRMSTPSRKPPATQQASPSNGGYQPSAPAGSYTDKAPAAKQSTPQTAQTPQQQPSSGGFLRNMGMFGGGMLLGGLLGGMLGFGNAGMFASLMGVLFNVLLVVGVFMAGRYLWDRFKRSREKANMYR</sequence>
<evidence type="ECO:0000256" key="2">
    <source>
        <dbReference type="SAM" id="Phobius"/>
    </source>
</evidence>
<proteinExistence type="predicted"/>
<feature type="compositionally biased region" description="Polar residues" evidence="1">
    <location>
        <begin position="32"/>
        <end position="54"/>
    </location>
</feature>
<dbReference type="AlphaFoldDB" id="A0A348ALP0"/>
<keyword evidence="2" id="KW-0812">Transmembrane</keyword>
<keyword evidence="2" id="KW-0472">Membrane</keyword>
<dbReference type="RefSeq" id="WP_126308940.1">
    <property type="nucleotide sequence ID" value="NZ_AP018449.1"/>
</dbReference>
<feature type="compositionally biased region" description="Low complexity" evidence="1">
    <location>
        <begin position="67"/>
        <end position="89"/>
    </location>
</feature>
<name>A0A348ALP0_9FIRM</name>
<feature type="signal peptide" evidence="3">
    <location>
        <begin position="1"/>
        <end position="25"/>
    </location>
</feature>
<organism evidence="4 5">
    <name type="scientific">Methylomusa anaerophila</name>
    <dbReference type="NCBI Taxonomy" id="1930071"/>
    <lineage>
        <taxon>Bacteria</taxon>
        <taxon>Bacillati</taxon>
        <taxon>Bacillota</taxon>
        <taxon>Negativicutes</taxon>
        <taxon>Selenomonadales</taxon>
        <taxon>Sporomusaceae</taxon>
        <taxon>Methylomusa</taxon>
    </lineage>
</organism>
<evidence type="ECO:0000256" key="1">
    <source>
        <dbReference type="SAM" id="MobiDB-lite"/>
    </source>
</evidence>
<dbReference type="KEGG" id="mana:MAMMFC1_02673"/>
<evidence type="ECO:0008006" key="6">
    <source>
        <dbReference type="Google" id="ProtNLM"/>
    </source>
</evidence>
<gene>
    <name evidence="4" type="ORF">MAMMFC1_02673</name>
</gene>
<evidence type="ECO:0000313" key="5">
    <source>
        <dbReference type="Proteomes" id="UP000276437"/>
    </source>
</evidence>
<protein>
    <recommendedName>
        <fullName evidence="6">Preprotein translocase subunit Tim44</fullName>
    </recommendedName>
</protein>
<reference evidence="4 5" key="1">
    <citation type="journal article" date="2018" name="Int. J. Syst. Evol. Microbiol.">
        <title>Methylomusa anaerophila gen. nov., sp. nov., an anaerobic methanol-utilizing bacterium isolated from a microbial fuel cell.</title>
        <authorList>
            <person name="Amano N."/>
            <person name="Yamamuro A."/>
            <person name="Miyahara M."/>
            <person name="Kouzuma A."/>
            <person name="Abe T."/>
            <person name="Watanabe K."/>
        </authorList>
    </citation>
    <scope>NUCLEOTIDE SEQUENCE [LARGE SCALE GENOMIC DNA]</scope>
    <source>
        <strain evidence="4 5">MMFC1</strain>
    </source>
</reference>
<evidence type="ECO:0000256" key="3">
    <source>
        <dbReference type="SAM" id="SignalP"/>
    </source>
</evidence>
<evidence type="ECO:0000313" key="4">
    <source>
        <dbReference type="EMBL" id="BBB91988.1"/>
    </source>
</evidence>
<feature type="chain" id="PRO_5016956011" description="Preprotein translocase subunit Tim44" evidence="3">
    <location>
        <begin position="26"/>
        <end position="157"/>
    </location>
</feature>
<keyword evidence="2" id="KW-1133">Transmembrane helix</keyword>
<keyword evidence="5" id="KW-1185">Reference proteome</keyword>
<dbReference type="EMBL" id="AP018449">
    <property type="protein sequence ID" value="BBB91988.1"/>
    <property type="molecule type" value="Genomic_DNA"/>
</dbReference>
<feature type="transmembrane region" description="Helical" evidence="2">
    <location>
        <begin position="125"/>
        <end position="143"/>
    </location>
</feature>
<feature type="region of interest" description="Disordered" evidence="1">
    <location>
        <begin position="30"/>
        <end position="89"/>
    </location>
</feature>
<dbReference type="Proteomes" id="UP000276437">
    <property type="component" value="Chromosome"/>
</dbReference>
<feature type="transmembrane region" description="Helical" evidence="2">
    <location>
        <begin position="94"/>
        <end position="113"/>
    </location>
</feature>
<keyword evidence="3" id="KW-0732">Signal</keyword>
<accession>A0A348ALP0</accession>